<reference evidence="1 2" key="1">
    <citation type="journal article" date="2018" name="Sci. Rep.">
        <title>Rhizobium tumorigenes sp. nov., a novel plant tumorigenic bacterium isolated from cane gall tumors on thornless blackberry.</title>
        <authorList>
            <person name="Kuzmanovi N."/>
            <person name="Smalla K."/>
            <person name="Gronow S."/>
            <person name="PuBawska J."/>
        </authorList>
    </citation>
    <scope>NUCLEOTIDE SEQUENCE [LARGE SCALE GENOMIC DNA]</scope>
    <source>
        <strain evidence="1 2">CCBAU 85046</strain>
    </source>
</reference>
<dbReference type="AlphaFoldDB" id="A0A2W4ELH2"/>
<gene>
    <name evidence="1" type="ORF">CPY51_19180</name>
</gene>
<evidence type="ECO:0000313" key="1">
    <source>
        <dbReference type="EMBL" id="PZM12213.1"/>
    </source>
</evidence>
<protein>
    <submittedName>
        <fullName evidence="1">Uncharacterized protein</fullName>
    </submittedName>
</protein>
<name>A0A2W4ELH2_9HYPH</name>
<accession>A0A2W4ELH2</accession>
<dbReference type="RefSeq" id="WP_111161829.1">
    <property type="nucleotide sequence ID" value="NZ_PCDP01000038.1"/>
</dbReference>
<evidence type="ECO:0000313" key="2">
    <source>
        <dbReference type="Proteomes" id="UP000248925"/>
    </source>
</evidence>
<keyword evidence="2" id="KW-1185">Reference proteome</keyword>
<sequence>MPPLPEPLPDVPLPELEPLPLVPPLELVPADALPLPREVPLAPALRLPRDPASLLVLFGSAILAVGWHNAASIEPTGAFTQSTAD</sequence>
<dbReference type="Proteomes" id="UP000248925">
    <property type="component" value="Unassembled WGS sequence"/>
</dbReference>
<organism evidence="1 2">
    <name type="scientific">Rhizobium tubonense</name>
    <dbReference type="NCBI Taxonomy" id="484088"/>
    <lineage>
        <taxon>Bacteria</taxon>
        <taxon>Pseudomonadati</taxon>
        <taxon>Pseudomonadota</taxon>
        <taxon>Alphaproteobacteria</taxon>
        <taxon>Hyphomicrobiales</taxon>
        <taxon>Rhizobiaceae</taxon>
        <taxon>Rhizobium/Agrobacterium group</taxon>
        <taxon>Rhizobium</taxon>
    </lineage>
</organism>
<dbReference type="EMBL" id="PCDP01000038">
    <property type="protein sequence ID" value="PZM12213.1"/>
    <property type="molecule type" value="Genomic_DNA"/>
</dbReference>
<comment type="caution">
    <text evidence="1">The sequence shown here is derived from an EMBL/GenBank/DDBJ whole genome shotgun (WGS) entry which is preliminary data.</text>
</comment>
<proteinExistence type="predicted"/>